<evidence type="ECO:0000259" key="1">
    <source>
        <dbReference type="Pfam" id="PF08241"/>
    </source>
</evidence>
<dbReference type="InterPro" id="IPR052356">
    <property type="entry name" value="Thiol_S-MT"/>
</dbReference>
<sequence>MGKWFATLYDIFMAPFEQIGVEEIRKQLIGKATGSVLEIGTGTGLNFPYYQHAKKVDALEPNPNMRNKSYKRAKSAKYPITVLEGSAEILSFPDNTFDSIVGTLVFCTIPNPELALKEMRRVCKPDGQILLFEHVRSHHAVLGRVQDRLTPLWKRLCDGCHLNRDTLGLVKREGWKVTRTQRYFKNIFVVIEAVNKK</sequence>
<comment type="caution">
    <text evidence="2">The sequence shown here is derived from an EMBL/GenBank/DDBJ whole genome shotgun (WGS) entry which is preliminary data.</text>
</comment>
<dbReference type="PANTHER" id="PTHR45036">
    <property type="entry name" value="METHYLTRANSFERASE LIKE 7B"/>
    <property type="match status" value="1"/>
</dbReference>
<dbReference type="Gene3D" id="3.40.50.150">
    <property type="entry name" value="Vaccinia Virus protein VP39"/>
    <property type="match status" value="1"/>
</dbReference>
<keyword evidence="3" id="KW-1185">Reference proteome</keyword>
<dbReference type="GO" id="GO:0032259">
    <property type="term" value="P:methylation"/>
    <property type="evidence" value="ECO:0007669"/>
    <property type="project" value="UniProtKB-KW"/>
</dbReference>
<dbReference type="EMBL" id="LJJB01000007">
    <property type="protein sequence ID" value="KQL49826.1"/>
    <property type="molecule type" value="Genomic_DNA"/>
</dbReference>
<dbReference type="Pfam" id="PF08241">
    <property type="entry name" value="Methyltransf_11"/>
    <property type="match status" value="1"/>
</dbReference>
<reference evidence="2 3" key="1">
    <citation type="submission" date="2015-09" db="EMBL/GenBank/DDBJ databases">
        <title>Genome sequencing project for genomic taxonomy and phylogenomics of Bacillus-like bacteria.</title>
        <authorList>
            <person name="Liu B."/>
            <person name="Wang J."/>
            <person name="Zhu Y."/>
            <person name="Liu G."/>
            <person name="Chen Q."/>
            <person name="Chen Z."/>
            <person name="Lan J."/>
            <person name="Che J."/>
            <person name="Ge C."/>
            <person name="Shi H."/>
            <person name="Pan Z."/>
            <person name="Liu X."/>
        </authorList>
    </citation>
    <scope>NUCLEOTIDE SEQUENCE [LARGE SCALE GENOMIC DNA]</scope>
    <source>
        <strain evidence="2 3">DSM 8552</strain>
    </source>
</reference>
<gene>
    <name evidence="2" type="ORF">AN963_09025</name>
</gene>
<dbReference type="InterPro" id="IPR029063">
    <property type="entry name" value="SAM-dependent_MTases_sf"/>
</dbReference>
<accession>A0ABR5NEJ7</accession>
<feature type="domain" description="Methyltransferase type 11" evidence="1">
    <location>
        <begin position="37"/>
        <end position="130"/>
    </location>
</feature>
<evidence type="ECO:0000313" key="3">
    <source>
        <dbReference type="Proteomes" id="UP000051063"/>
    </source>
</evidence>
<proteinExistence type="predicted"/>
<dbReference type="GO" id="GO:0008168">
    <property type="term" value="F:methyltransferase activity"/>
    <property type="evidence" value="ECO:0007669"/>
    <property type="project" value="UniProtKB-KW"/>
</dbReference>
<keyword evidence="2" id="KW-0808">Transferase</keyword>
<dbReference type="RefSeq" id="WP_055744149.1">
    <property type="nucleotide sequence ID" value="NZ_LJJB01000007.1"/>
</dbReference>
<dbReference type="PANTHER" id="PTHR45036:SF1">
    <property type="entry name" value="METHYLTRANSFERASE LIKE 7A"/>
    <property type="match status" value="1"/>
</dbReference>
<keyword evidence="2" id="KW-0489">Methyltransferase</keyword>
<evidence type="ECO:0000313" key="2">
    <source>
        <dbReference type="EMBL" id="KQL49826.1"/>
    </source>
</evidence>
<protein>
    <submittedName>
        <fullName evidence="2">Methyltransferase type 11</fullName>
    </submittedName>
</protein>
<dbReference type="InterPro" id="IPR013216">
    <property type="entry name" value="Methyltransf_11"/>
</dbReference>
<name>A0ABR5NEJ7_BRECH</name>
<dbReference type="SUPFAM" id="SSF53335">
    <property type="entry name" value="S-adenosyl-L-methionine-dependent methyltransferases"/>
    <property type="match status" value="1"/>
</dbReference>
<organism evidence="2 3">
    <name type="scientific">Brevibacillus choshinensis</name>
    <dbReference type="NCBI Taxonomy" id="54911"/>
    <lineage>
        <taxon>Bacteria</taxon>
        <taxon>Bacillati</taxon>
        <taxon>Bacillota</taxon>
        <taxon>Bacilli</taxon>
        <taxon>Bacillales</taxon>
        <taxon>Paenibacillaceae</taxon>
        <taxon>Brevibacillus</taxon>
    </lineage>
</organism>
<dbReference type="CDD" id="cd02440">
    <property type="entry name" value="AdoMet_MTases"/>
    <property type="match status" value="1"/>
</dbReference>
<dbReference type="Proteomes" id="UP000051063">
    <property type="component" value="Unassembled WGS sequence"/>
</dbReference>